<dbReference type="Gene3D" id="3.40.50.1820">
    <property type="entry name" value="alpha/beta hydrolase"/>
    <property type="match status" value="1"/>
</dbReference>
<evidence type="ECO:0000256" key="2">
    <source>
        <dbReference type="ARBA" id="ARBA00010701"/>
    </source>
</evidence>
<gene>
    <name evidence="7" type="ORF">ONB1V03_LOCUS10110</name>
</gene>
<dbReference type="Proteomes" id="UP000728032">
    <property type="component" value="Unassembled WGS sequence"/>
</dbReference>
<dbReference type="InterPro" id="IPR013818">
    <property type="entry name" value="Lipase"/>
</dbReference>
<dbReference type="SUPFAM" id="SSF53474">
    <property type="entry name" value="alpha/beta-Hydrolases"/>
    <property type="match status" value="1"/>
</dbReference>
<sequence length="495" mass="55279">MRTPSEDANQEFPDDWDLQFILFTRDNRENPNLTILPFNASDSDIKSTSFDPQKETKFITHGWISGFNITDSSGVLWMRNMTNVILDQLDGNVFCVDWSKVASDVLYFPVVPNTQVVGQMIGYFINRLVNATNASLNDIHLIGHSMGAHVMGFAGQSLAPNKVSHISGLDPAGPGFGDGDPRLSRNDANLVVCTHTSSGIDYEGDISIVGLLGNKASLGHYDFRLNGGNYQPACGELIKKNTKNTCNTNIIAYNCQDLDDFNAGKCASLAQPLELDLKYYDNTDNKLNQTNPPNEMFIQTSASYDYCLFHYQIVIEVSKKPLLGEIIEITLYGQIETKIEMTLNLGPNEQIYTNLHVMDQELGVVTNAKVTSLGLGSDSISTIQVNFMSDIDSNLVKELRLREVSPTVSPKPQESVLRFNCYKSSTFISPTRERRHLSQWEVVFVVNVRQTKQRIAMNGHTISAGMLQMKHNSVDGSDEIQERRHQHYVAHSHQS</sequence>
<dbReference type="InterPro" id="IPR029058">
    <property type="entry name" value="AB_hydrolase_fold"/>
</dbReference>
<feature type="region of interest" description="Disordered" evidence="5">
    <location>
        <begin position="475"/>
        <end position="495"/>
    </location>
</feature>
<dbReference type="GO" id="GO:0016042">
    <property type="term" value="P:lipid catabolic process"/>
    <property type="evidence" value="ECO:0007669"/>
    <property type="project" value="TreeGrafter"/>
</dbReference>
<evidence type="ECO:0000256" key="4">
    <source>
        <dbReference type="RuleBase" id="RU004262"/>
    </source>
</evidence>
<dbReference type="GO" id="GO:0016298">
    <property type="term" value="F:lipase activity"/>
    <property type="evidence" value="ECO:0007669"/>
    <property type="project" value="InterPro"/>
</dbReference>
<dbReference type="Pfam" id="PF00151">
    <property type="entry name" value="Lipase"/>
    <property type="match status" value="1"/>
</dbReference>
<comment type="subcellular location">
    <subcellularLocation>
        <location evidence="1">Secreted</location>
    </subcellularLocation>
</comment>
<accession>A0A7R9M6Z7</accession>
<name>A0A7R9M6Z7_9ACAR</name>
<dbReference type="EMBL" id="CAJPVJ010006688">
    <property type="protein sequence ID" value="CAG2170644.1"/>
    <property type="molecule type" value="Genomic_DNA"/>
</dbReference>
<dbReference type="PANTHER" id="PTHR11610:SF104">
    <property type="entry name" value="AGAP010328-PA"/>
    <property type="match status" value="1"/>
</dbReference>
<dbReference type="AlphaFoldDB" id="A0A7R9M6Z7"/>
<evidence type="ECO:0000313" key="8">
    <source>
        <dbReference type="Proteomes" id="UP000728032"/>
    </source>
</evidence>
<dbReference type="GO" id="GO:0017171">
    <property type="term" value="F:serine hydrolase activity"/>
    <property type="evidence" value="ECO:0007669"/>
    <property type="project" value="TreeGrafter"/>
</dbReference>
<evidence type="ECO:0000259" key="6">
    <source>
        <dbReference type="Pfam" id="PF00151"/>
    </source>
</evidence>
<dbReference type="GO" id="GO:0005615">
    <property type="term" value="C:extracellular space"/>
    <property type="evidence" value="ECO:0007669"/>
    <property type="project" value="TreeGrafter"/>
</dbReference>
<evidence type="ECO:0000313" key="7">
    <source>
        <dbReference type="EMBL" id="CAD7653457.1"/>
    </source>
</evidence>
<evidence type="ECO:0000256" key="5">
    <source>
        <dbReference type="SAM" id="MobiDB-lite"/>
    </source>
</evidence>
<reference evidence="7" key="1">
    <citation type="submission" date="2020-11" db="EMBL/GenBank/DDBJ databases">
        <authorList>
            <person name="Tran Van P."/>
        </authorList>
    </citation>
    <scope>NUCLEOTIDE SEQUENCE</scope>
</reference>
<protein>
    <recommendedName>
        <fullName evidence="6">Lipase domain-containing protein</fullName>
    </recommendedName>
</protein>
<keyword evidence="8" id="KW-1185">Reference proteome</keyword>
<feature type="domain" description="Lipase" evidence="6">
    <location>
        <begin position="12"/>
        <end position="239"/>
    </location>
</feature>
<dbReference type="EMBL" id="OC921513">
    <property type="protein sequence ID" value="CAD7653457.1"/>
    <property type="molecule type" value="Genomic_DNA"/>
</dbReference>
<feature type="compositionally biased region" description="Basic residues" evidence="5">
    <location>
        <begin position="484"/>
        <end position="495"/>
    </location>
</feature>
<organism evidence="7">
    <name type="scientific">Oppiella nova</name>
    <dbReference type="NCBI Taxonomy" id="334625"/>
    <lineage>
        <taxon>Eukaryota</taxon>
        <taxon>Metazoa</taxon>
        <taxon>Ecdysozoa</taxon>
        <taxon>Arthropoda</taxon>
        <taxon>Chelicerata</taxon>
        <taxon>Arachnida</taxon>
        <taxon>Acari</taxon>
        <taxon>Acariformes</taxon>
        <taxon>Sarcoptiformes</taxon>
        <taxon>Oribatida</taxon>
        <taxon>Brachypylina</taxon>
        <taxon>Oppioidea</taxon>
        <taxon>Oppiidae</taxon>
        <taxon>Oppiella</taxon>
    </lineage>
</organism>
<evidence type="ECO:0000256" key="1">
    <source>
        <dbReference type="ARBA" id="ARBA00004613"/>
    </source>
</evidence>
<dbReference type="OrthoDB" id="199913at2759"/>
<evidence type="ECO:0000256" key="3">
    <source>
        <dbReference type="ARBA" id="ARBA00022525"/>
    </source>
</evidence>
<dbReference type="PRINTS" id="PR00821">
    <property type="entry name" value="TAGLIPASE"/>
</dbReference>
<comment type="similarity">
    <text evidence="2 4">Belongs to the AB hydrolase superfamily. Lipase family.</text>
</comment>
<proteinExistence type="inferred from homology"/>
<dbReference type="InterPro" id="IPR000734">
    <property type="entry name" value="TAG_lipase"/>
</dbReference>
<keyword evidence="3" id="KW-0964">Secreted</keyword>
<dbReference type="PANTHER" id="PTHR11610">
    <property type="entry name" value="LIPASE"/>
    <property type="match status" value="1"/>
</dbReference>